<evidence type="ECO:0000313" key="4">
    <source>
        <dbReference type="Proteomes" id="UP001177003"/>
    </source>
</evidence>
<dbReference type="InterPro" id="IPR036770">
    <property type="entry name" value="Ankyrin_rpt-contain_sf"/>
</dbReference>
<feature type="region of interest" description="Disordered" evidence="2">
    <location>
        <begin position="65"/>
        <end position="85"/>
    </location>
</feature>
<dbReference type="EMBL" id="OX465083">
    <property type="protein sequence ID" value="CAI9293500.1"/>
    <property type="molecule type" value="Genomic_DNA"/>
</dbReference>
<dbReference type="SUPFAM" id="SSF48403">
    <property type="entry name" value="Ankyrin repeat"/>
    <property type="match status" value="1"/>
</dbReference>
<sequence>MMLSNEIRLRNSIALEKKASRGNENLEGKTLPRKQNIRREFVWFKDLGPTKLEATQEDIEEVVTAEAETQDPHDTATINIGTDDNQTENMIPVTIDEYEKLHKATVKGDWYKAESIIRNKKHAVELEMSKDGSTILHLAVGIGHNEFVENLLWYIKDGDLCKRRSSDGSTALHIAAIVGNRYAAHLLVDKDKSLLLIKDHKGNEALHKAYENMHLDTLVAYFTHPQLHPTVQIGDDLLVSFISAHEFNLASELIEDFPKFAVKTDGNTYLSIVGLYLGSTRECNNNGFRVISDYPALYTQFLRGGG</sequence>
<evidence type="ECO:0000256" key="2">
    <source>
        <dbReference type="SAM" id="MobiDB-lite"/>
    </source>
</evidence>
<organism evidence="3 4">
    <name type="scientific">Lactuca saligna</name>
    <name type="common">Willowleaf lettuce</name>
    <dbReference type="NCBI Taxonomy" id="75948"/>
    <lineage>
        <taxon>Eukaryota</taxon>
        <taxon>Viridiplantae</taxon>
        <taxon>Streptophyta</taxon>
        <taxon>Embryophyta</taxon>
        <taxon>Tracheophyta</taxon>
        <taxon>Spermatophyta</taxon>
        <taxon>Magnoliopsida</taxon>
        <taxon>eudicotyledons</taxon>
        <taxon>Gunneridae</taxon>
        <taxon>Pentapetalae</taxon>
        <taxon>asterids</taxon>
        <taxon>campanulids</taxon>
        <taxon>Asterales</taxon>
        <taxon>Asteraceae</taxon>
        <taxon>Cichorioideae</taxon>
        <taxon>Cichorieae</taxon>
        <taxon>Lactucinae</taxon>
        <taxon>Lactuca</taxon>
    </lineage>
</organism>
<dbReference type="SMART" id="SM00248">
    <property type="entry name" value="ANK"/>
    <property type="match status" value="2"/>
</dbReference>
<dbReference type="PANTHER" id="PTHR47303">
    <property type="match status" value="1"/>
</dbReference>
<dbReference type="InterPro" id="IPR002110">
    <property type="entry name" value="Ankyrin_rpt"/>
</dbReference>
<gene>
    <name evidence="3" type="ORF">LSALG_LOCUS32524</name>
</gene>
<feature type="repeat" description="ANK" evidence="1">
    <location>
        <begin position="131"/>
        <end position="152"/>
    </location>
</feature>
<dbReference type="Gene3D" id="1.25.40.20">
    <property type="entry name" value="Ankyrin repeat-containing domain"/>
    <property type="match status" value="1"/>
</dbReference>
<protein>
    <submittedName>
        <fullName evidence="3">Uncharacterized protein</fullName>
    </submittedName>
</protein>
<dbReference type="AlphaFoldDB" id="A0AA36EHD1"/>
<proteinExistence type="predicted"/>
<dbReference type="PROSITE" id="PS50088">
    <property type="entry name" value="ANK_REPEAT"/>
    <property type="match status" value="1"/>
</dbReference>
<dbReference type="PROSITE" id="PS50297">
    <property type="entry name" value="ANK_REP_REGION"/>
    <property type="match status" value="1"/>
</dbReference>
<feature type="compositionally biased region" description="Polar residues" evidence="2">
    <location>
        <begin position="76"/>
        <end position="85"/>
    </location>
</feature>
<evidence type="ECO:0000313" key="3">
    <source>
        <dbReference type="EMBL" id="CAI9293500.1"/>
    </source>
</evidence>
<evidence type="ECO:0000256" key="1">
    <source>
        <dbReference type="PROSITE-ProRule" id="PRU00023"/>
    </source>
</evidence>
<keyword evidence="4" id="KW-1185">Reference proteome</keyword>
<dbReference type="PANTHER" id="PTHR47303:SF1">
    <property type="entry name" value="NF-KAPPA-B INHIBITOR BETA"/>
    <property type="match status" value="1"/>
</dbReference>
<dbReference type="Proteomes" id="UP001177003">
    <property type="component" value="Chromosome 7"/>
</dbReference>
<accession>A0AA36EHD1</accession>
<keyword evidence="1" id="KW-0040">ANK repeat</keyword>
<name>A0AA36EHD1_LACSI</name>
<reference evidence="3" key="1">
    <citation type="submission" date="2023-04" db="EMBL/GenBank/DDBJ databases">
        <authorList>
            <person name="Vijverberg K."/>
            <person name="Xiong W."/>
            <person name="Schranz E."/>
        </authorList>
    </citation>
    <scope>NUCLEOTIDE SEQUENCE</scope>
</reference>
<dbReference type="Pfam" id="PF12796">
    <property type="entry name" value="Ank_2"/>
    <property type="match status" value="1"/>
</dbReference>